<evidence type="ECO:0000256" key="1">
    <source>
        <dbReference type="SAM" id="Coils"/>
    </source>
</evidence>
<sequence length="299" mass="34583">CQVYGNRKSHFFGLDTPSGIGVLKPLFLGLSSDLFQMMGSAPKTNGHSSVNYIKFRSGVKRLNWRSCAISITVVLVALSVAAAALYIVNAFRDREPQIDKDYRRDTNFLISKLNQCSVTSPTPEQVRQYHDQYQTFLDKYRGKQISDKKRMREALNNAKEEYLAAYETSFEEALNILNNLIDEYPKLAQSCTKAQVDDFYSQYDDALALLNSHILKPTSCEEAAKKLADDMEEYENDNMEIFMTTAKQIEEFSERYIKGDEDVGKLKEEWDKMSTEMMMVPRDVWDRILKLDERFWVIE</sequence>
<feature type="transmembrane region" description="Helical" evidence="2">
    <location>
        <begin position="62"/>
        <end position="88"/>
    </location>
</feature>
<reference evidence="3" key="1">
    <citation type="submission" date="2015-04" db="EMBL/GenBank/DDBJ databases">
        <title>The genome sequence of the plant pathogenic Rhizarian Plasmodiophora brassicae reveals insights in its biotrophic life cycle and the origin of chitin synthesis.</title>
        <authorList>
            <person name="Schwelm A."/>
            <person name="Fogelqvist J."/>
            <person name="Knaust A."/>
            <person name="Julke S."/>
            <person name="Lilja T."/>
            <person name="Dhandapani V."/>
            <person name="Bonilla-Rosso G."/>
            <person name="Karlsson M."/>
            <person name="Shevchenko A."/>
            <person name="Choi S.R."/>
            <person name="Kim H.G."/>
            <person name="Park J.Y."/>
            <person name="Lim Y.P."/>
            <person name="Ludwig-Muller J."/>
            <person name="Dixelius C."/>
        </authorList>
    </citation>
    <scope>NUCLEOTIDE SEQUENCE</scope>
    <source>
        <tissue evidence="3">Potato root galls</tissue>
    </source>
</reference>
<evidence type="ECO:0000313" key="3">
    <source>
        <dbReference type="EMBL" id="CRZ09032.1"/>
    </source>
</evidence>
<proteinExistence type="predicted"/>
<keyword evidence="2" id="KW-1133">Transmembrane helix</keyword>
<dbReference type="AlphaFoldDB" id="A0A0H5R5H6"/>
<keyword evidence="2" id="KW-0472">Membrane</keyword>
<keyword evidence="2" id="KW-0812">Transmembrane</keyword>
<evidence type="ECO:0000256" key="2">
    <source>
        <dbReference type="SAM" id="Phobius"/>
    </source>
</evidence>
<protein>
    <submittedName>
        <fullName evidence="3">Uncharacterized protein</fullName>
    </submittedName>
</protein>
<organism evidence="3">
    <name type="scientific">Spongospora subterranea</name>
    <dbReference type="NCBI Taxonomy" id="70186"/>
    <lineage>
        <taxon>Eukaryota</taxon>
        <taxon>Sar</taxon>
        <taxon>Rhizaria</taxon>
        <taxon>Endomyxa</taxon>
        <taxon>Phytomyxea</taxon>
        <taxon>Plasmodiophorida</taxon>
        <taxon>Plasmodiophoridae</taxon>
        <taxon>Spongospora</taxon>
    </lineage>
</organism>
<dbReference type="EMBL" id="HACM01008590">
    <property type="protein sequence ID" value="CRZ09032.1"/>
    <property type="molecule type" value="Transcribed_RNA"/>
</dbReference>
<accession>A0A0H5R5H6</accession>
<name>A0A0H5R5H6_9EUKA</name>
<feature type="coiled-coil region" evidence="1">
    <location>
        <begin position="148"/>
        <end position="183"/>
    </location>
</feature>
<keyword evidence="1" id="KW-0175">Coiled coil</keyword>
<feature type="non-terminal residue" evidence="3">
    <location>
        <position position="1"/>
    </location>
</feature>